<evidence type="ECO:0000259" key="1">
    <source>
        <dbReference type="PROSITE" id="PS51819"/>
    </source>
</evidence>
<comment type="caution">
    <text evidence="2">The sequence shown here is derived from an EMBL/GenBank/DDBJ whole genome shotgun (WGS) entry which is preliminary data.</text>
</comment>
<feature type="domain" description="VOC" evidence="1">
    <location>
        <begin position="123"/>
        <end position="229"/>
    </location>
</feature>
<dbReference type="PROSITE" id="PS51819">
    <property type="entry name" value="VOC"/>
    <property type="match status" value="2"/>
</dbReference>
<dbReference type="Gene3D" id="3.10.180.10">
    <property type="entry name" value="2,3-Dihydroxybiphenyl 1,2-Dioxygenase, domain 1"/>
    <property type="match status" value="2"/>
</dbReference>
<accession>A0A6B0SKK7</accession>
<dbReference type="InterPro" id="IPR050383">
    <property type="entry name" value="GlyoxalaseI/FosfomycinResist"/>
</dbReference>
<dbReference type="EMBL" id="WUUU01000079">
    <property type="protein sequence ID" value="MXR21046.1"/>
    <property type="molecule type" value="Genomic_DNA"/>
</dbReference>
<protein>
    <submittedName>
        <fullName evidence="2">Fosmidomycin resistance protein</fullName>
    </submittedName>
</protein>
<organism evidence="2 3">
    <name type="scientific">Halobacterium bonnevillei</name>
    <dbReference type="NCBI Taxonomy" id="2692200"/>
    <lineage>
        <taxon>Archaea</taxon>
        <taxon>Methanobacteriati</taxon>
        <taxon>Methanobacteriota</taxon>
        <taxon>Stenosarchaea group</taxon>
        <taxon>Halobacteria</taxon>
        <taxon>Halobacteriales</taxon>
        <taxon>Halobacteriaceae</taxon>
        <taxon>Halobacterium</taxon>
    </lineage>
</organism>
<dbReference type="RefSeq" id="WP_159526546.1">
    <property type="nucleotide sequence ID" value="NZ_WUUU01000079.1"/>
</dbReference>
<dbReference type="SUPFAM" id="SSF54593">
    <property type="entry name" value="Glyoxalase/Bleomycin resistance protein/Dihydroxybiphenyl dioxygenase"/>
    <property type="match status" value="1"/>
</dbReference>
<evidence type="ECO:0000313" key="2">
    <source>
        <dbReference type="EMBL" id="MXR21046.1"/>
    </source>
</evidence>
<dbReference type="AlphaFoldDB" id="A0A6B0SKK7"/>
<dbReference type="InterPro" id="IPR037523">
    <property type="entry name" value="VOC_core"/>
</dbReference>
<feature type="domain" description="VOC" evidence="1">
    <location>
        <begin position="4"/>
        <end position="113"/>
    </location>
</feature>
<dbReference type="PANTHER" id="PTHR21366:SF22">
    <property type="entry name" value="VOC DOMAIN-CONTAINING PROTEIN"/>
    <property type="match status" value="1"/>
</dbReference>
<sequence length="229" mass="25399">MLSVLDSLALEVQFLDRAADFYETHLELQDDRDGHEVAYEVGDTTVVLREPHPGGVPRGGLHVHYAFSTTEDYYAEWRDRLGEDFDLSEFQFGTARSLYFDDPDGHCVEIGTGGADGDEPLTGVFEVVLEVESLADAESFYRDLGFAVSDRGDERRRVRLTGPVDLELWEPQLGIADARGGVHADLAFRTSDPDAAATAVRDRACSVTDLDDAVRVRDPDGHYLTFKPD</sequence>
<evidence type="ECO:0000313" key="3">
    <source>
        <dbReference type="Proteomes" id="UP000471521"/>
    </source>
</evidence>
<gene>
    <name evidence="2" type="ORF">GRX66_10675</name>
</gene>
<dbReference type="InterPro" id="IPR029068">
    <property type="entry name" value="Glyas_Bleomycin-R_OHBP_Dase"/>
</dbReference>
<dbReference type="CDD" id="cd06587">
    <property type="entry name" value="VOC"/>
    <property type="match status" value="1"/>
</dbReference>
<dbReference type="PANTHER" id="PTHR21366">
    <property type="entry name" value="GLYOXALASE FAMILY PROTEIN"/>
    <property type="match status" value="1"/>
</dbReference>
<name>A0A6B0SKK7_9EURY</name>
<reference evidence="2 3" key="1">
    <citation type="submission" date="2019-12" db="EMBL/GenBank/DDBJ databases">
        <title>Isolation and characterization of three novel carbon monoxide-oxidizing members of Halobacteria from salione crusts and soils.</title>
        <authorList>
            <person name="Myers M.R."/>
            <person name="King G.M."/>
        </authorList>
    </citation>
    <scope>NUCLEOTIDE SEQUENCE [LARGE SCALE GENOMIC DNA]</scope>
    <source>
        <strain evidence="2 3">PCN9</strain>
    </source>
</reference>
<keyword evidence="3" id="KW-1185">Reference proteome</keyword>
<dbReference type="Proteomes" id="UP000471521">
    <property type="component" value="Unassembled WGS sequence"/>
</dbReference>
<dbReference type="OrthoDB" id="304574at2157"/>
<proteinExistence type="predicted"/>